<dbReference type="Gene3D" id="3.40.50.10810">
    <property type="entry name" value="Tandem AAA-ATPase domain"/>
    <property type="match status" value="1"/>
</dbReference>
<feature type="region of interest" description="Disordered" evidence="1">
    <location>
        <begin position="218"/>
        <end position="281"/>
    </location>
</feature>
<dbReference type="EMBL" id="JAUSVU010000015">
    <property type="protein sequence ID" value="MDQ0534994.1"/>
    <property type="molecule type" value="Genomic_DNA"/>
</dbReference>
<name>A0ABU0MNT8_9PROT</name>
<dbReference type="Proteomes" id="UP001244552">
    <property type="component" value="Unassembled WGS sequence"/>
</dbReference>
<feature type="domain" description="SNF2 N-terminal" evidence="2">
    <location>
        <begin position="152"/>
        <end position="186"/>
    </location>
</feature>
<evidence type="ECO:0000313" key="3">
    <source>
        <dbReference type="EMBL" id="MDQ0534994.1"/>
    </source>
</evidence>
<sequence length="281" mass="30201">MLPTVPLLYVDPAAGLCGPVEAESVSPHVAVVLLTAPPLAPGEVAAFRAEAARLGDRLPVLPARQERRRLAPCPAGAVAGDGPAGLSFLHQNAYALAGVPRIPVADLSFDYAGTRLHWKTGGPPLQWMEDGVLVTAGRQPAEERRALVRLEEAGLAWLQFLAAHGFGGILADDMGLGKTLQAPAHLLAEKEAGRLDRRRSRRPAGTHRRLRRFRCNVQRQARSAPVSASPDGDPERAGGEGRHHPMVLGGRHQSGVRSAPSGRTAPCNRRRIRRLSGVWRR</sequence>
<evidence type="ECO:0000259" key="2">
    <source>
        <dbReference type="Pfam" id="PF00176"/>
    </source>
</evidence>
<dbReference type="InterPro" id="IPR000330">
    <property type="entry name" value="SNF2_N"/>
</dbReference>
<reference evidence="3 4" key="1">
    <citation type="submission" date="2023-07" db="EMBL/GenBank/DDBJ databases">
        <title>Genomic Encyclopedia of Type Strains, Phase IV (KMG-IV): sequencing the most valuable type-strain genomes for metagenomic binning, comparative biology and taxonomic classification.</title>
        <authorList>
            <person name="Goeker M."/>
        </authorList>
    </citation>
    <scope>NUCLEOTIDE SEQUENCE [LARGE SCALE GENOMIC DNA]</scope>
    <source>
        <strain evidence="3 4">DSM 19922</strain>
    </source>
</reference>
<feature type="compositionally biased region" description="Basic and acidic residues" evidence="1">
    <location>
        <begin position="233"/>
        <end position="243"/>
    </location>
</feature>
<keyword evidence="4" id="KW-1185">Reference proteome</keyword>
<gene>
    <name evidence="3" type="ORF">QO018_003872</name>
</gene>
<organism evidence="3 4">
    <name type="scientific">Azospirillum picis</name>
    <dbReference type="NCBI Taxonomy" id="488438"/>
    <lineage>
        <taxon>Bacteria</taxon>
        <taxon>Pseudomonadati</taxon>
        <taxon>Pseudomonadota</taxon>
        <taxon>Alphaproteobacteria</taxon>
        <taxon>Rhodospirillales</taxon>
        <taxon>Azospirillaceae</taxon>
        <taxon>Azospirillum</taxon>
    </lineage>
</organism>
<accession>A0ABU0MNT8</accession>
<proteinExistence type="predicted"/>
<dbReference type="Pfam" id="PF00176">
    <property type="entry name" value="SNF2-rel_dom"/>
    <property type="match status" value="1"/>
</dbReference>
<evidence type="ECO:0000256" key="1">
    <source>
        <dbReference type="SAM" id="MobiDB-lite"/>
    </source>
</evidence>
<evidence type="ECO:0000313" key="4">
    <source>
        <dbReference type="Proteomes" id="UP001244552"/>
    </source>
</evidence>
<dbReference type="InterPro" id="IPR027417">
    <property type="entry name" value="P-loop_NTPase"/>
</dbReference>
<dbReference type="InterPro" id="IPR038718">
    <property type="entry name" value="SNF2-like_sf"/>
</dbReference>
<feature type="compositionally biased region" description="Basic residues" evidence="1">
    <location>
        <begin position="268"/>
        <end position="281"/>
    </location>
</feature>
<comment type="caution">
    <text evidence="3">The sequence shown here is derived from an EMBL/GenBank/DDBJ whole genome shotgun (WGS) entry which is preliminary data.</text>
</comment>
<protein>
    <recommendedName>
        <fullName evidence="2">SNF2 N-terminal domain-containing protein</fullName>
    </recommendedName>
</protein>
<dbReference type="RefSeq" id="WP_307354473.1">
    <property type="nucleotide sequence ID" value="NZ_JAGINO010000019.1"/>
</dbReference>
<dbReference type="SUPFAM" id="SSF52540">
    <property type="entry name" value="P-loop containing nucleoside triphosphate hydrolases"/>
    <property type="match status" value="1"/>
</dbReference>